<dbReference type="SMART" id="SM00758">
    <property type="entry name" value="PA14"/>
    <property type="match status" value="1"/>
</dbReference>
<keyword evidence="1" id="KW-0333">Golgi apparatus</keyword>
<comment type="similarity">
    <text evidence="1">Belongs to the chondroitin N-acetylgalactosaminyltransferase family.</text>
</comment>
<gene>
    <name evidence="4" type="ORF">PEVE_00027747</name>
</gene>
<dbReference type="InterPro" id="IPR037524">
    <property type="entry name" value="PA14/GLEYA"/>
</dbReference>
<feature type="domain" description="PA14" evidence="3">
    <location>
        <begin position="814"/>
        <end position="971"/>
    </location>
</feature>
<dbReference type="Pfam" id="PF05679">
    <property type="entry name" value="CHGN"/>
    <property type="match status" value="1"/>
</dbReference>
<dbReference type="Gene3D" id="3.90.550.10">
    <property type="entry name" value="Spore Coat Polysaccharide Biosynthesis Protein SpsA, Chain A"/>
    <property type="match status" value="1"/>
</dbReference>
<evidence type="ECO:0000259" key="3">
    <source>
        <dbReference type="PROSITE" id="PS51820"/>
    </source>
</evidence>
<reference evidence="4 5" key="1">
    <citation type="submission" date="2022-05" db="EMBL/GenBank/DDBJ databases">
        <authorList>
            <consortium name="Genoscope - CEA"/>
            <person name="William W."/>
        </authorList>
    </citation>
    <scope>NUCLEOTIDE SEQUENCE [LARGE SCALE GENOMIC DNA]</scope>
</reference>
<feature type="compositionally biased region" description="Basic residues" evidence="2">
    <location>
        <begin position="647"/>
        <end position="659"/>
    </location>
</feature>
<dbReference type="InterPro" id="IPR011658">
    <property type="entry name" value="PA14_dom"/>
</dbReference>
<keyword evidence="1" id="KW-0812">Transmembrane</keyword>
<comment type="subcellular location">
    <subcellularLocation>
        <location evidence="1">Golgi apparatus</location>
        <location evidence="1">Golgi stack membrane</location>
        <topology evidence="1">Single-pass type II membrane protein</topology>
    </subcellularLocation>
</comment>
<comment type="caution">
    <text evidence="4">The sequence shown here is derived from an EMBL/GenBank/DDBJ whole genome shotgun (WGS) entry which is preliminary data.</text>
</comment>
<protein>
    <recommendedName>
        <fullName evidence="1">Beta-1,4-N-acetylgalactosaminyltransferase</fullName>
        <ecNumber evidence="1">2.4.1.244</ecNumber>
    </recommendedName>
</protein>
<keyword evidence="5" id="KW-1185">Reference proteome</keyword>
<evidence type="ECO:0000313" key="5">
    <source>
        <dbReference type="Proteomes" id="UP001159427"/>
    </source>
</evidence>
<feature type="compositionally biased region" description="Basic residues" evidence="2">
    <location>
        <begin position="598"/>
        <end position="612"/>
    </location>
</feature>
<evidence type="ECO:0000256" key="2">
    <source>
        <dbReference type="SAM" id="MobiDB-lite"/>
    </source>
</evidence>
<dbReference type="InterPro" id="IPR008428">
    <property type="entry name" value="Chond_GalNAc"/>
</dbReference>
<feature type="compositionally biased region" description="Polar residues" evidence="2">
    <location>
        <begin position="628"/>
        <end position="646"/>
    </location>
</feature>
<accession>A0ABN8MFP3</accession>
<dbReference type="InterPro" id="IPR029044">
    <property type="entry name" value="Nucleotide-diphossugar_trans"/>
</dbReference>
<dbReference type="PANTHER" id="PTHR14633:SF3">
    <property type="entry name" value="LITTLE ELONGATION COMPLEX SUBUNIT 2"/>
    <property type="match status" value="1"/>
</dbReference>
<feature type="region of interest" description="Disordered" evidence="2">
    <location>
        <begin position="747"/>
        <end position="766"/>
    </location>
</feature>
<dbReference type="Proteomes" id="UP001159427">
    <property type="component" value="Unassembled WGS sequence"/>
</dbReference>
<dbReference type="InterPro" id="IPR019535">
    <property type="entry name" value="ICE2_C"/>
</dbReference>
<dbReference type="Pfam" id="PF10505">
    <property type="entry name" value="NARG2_C"/>
    <property type="match status" value="1"/>
</dbReference>
<comment type="function">
    <text evidence="1">Transfers N-acetylgalactosamine (GalNAc) from UDP-GalNAc to N-acetylglucosamine-beta-benzyl with a beta-1,4-linkage to form N,N'-diacetyllactosediamine, GalNAc-beta-1,4-GlcNAc structures in N-linked glycans and probably O-linked glycans.</text>
</comment>
<sequence>MKDLPFMSEGYNVQGANRIGAEGDRSNGAPASVGPQMEFPFVSKVSIESQKLLMETLQMIKSRELAKVDLEKMQTVQDLKIKVLTEQEEFQKFVYKHAKANHRLYNYIHPNGWDYFKAKTEEKLMEVNAHYPQQYSLQETIGLAVGAVFKSDAVLTFEQTLEQVGNVPLLSLPASNGLLLSEVTSSLKQRLKTPTTETSKFVSEDPVAMDLARKHKVDIVISSSGLNTLVDNHAPDYGKQWQLPVTVQRLEGAQGQSSNQRVVFIDKSLPPQNIDPRLVNWQYFKYALRKLLCTKTGPQNTTVNNGQDRNLGLKTDKTEEDKNDTAVALSEHKTRKRQAVEEENELKELKKLKVAKSASGPEIYPCEKERDSSITDETRRYFVYNLWRFGKLKILIRCSVDAYRADPEKQNSFTFFSVLPKLEYLPTFGHEKLTPSETARLWLHGYTRPQTKIICGRINVFNSALLRADELSLNDVLQQGTDFNPAQGMKMVFQIFQALMRLPESKFILSHKSGELHSCLYKSFGFSKSSSRSSFEVHTLKRPVMTNFSEATIPWVPIDCNLFLPWQIREKRVPCTFPAVLEKDLALMAQKEQEAKAKKSKMNKKKGKKKYKGKAEGFAPRKPKPGHATQQSSDIADQGRKPQNTKSQKRKFHKRWQKGRKSALSTNFYDTQPVEKESEFLLFVADQVWLQDDVVKDCTAEKIADMKTDVYSHEKGFENAVNRTSPEIQTSAGETYRIINQTEGISNRKTGKNLTTGSTTNKQQTSGNIDEKTVKNFTERAIKKEMSQDSAIQREYNCRQLRERQSVNGYLNMHSWYGWCGMAVDDLRREPLFPFRPHVNDRLERFATNVTVKRKNTGRRIFGYVHPRITGDYAFAISSAHGSELWLSTDDDPHNSRKIAYLGEPGDDYAASTRVAEFRSRQSQISEKIRLAEENVYYIEVLQKKKHGVLDHVEVAWQIPGKEQLEIIDSKYISQYIDYAADEAEIEARKKYICKDHPTLPFAFNKFMSHDKYDIREDFHSRVETLAHSEVSDVLPSCPYTPSYLVSRKMGENEAIAKGYILRARVYPDDNTDKNQSHDINNHISWGNAKLPKQEALDIVSKYMEALRKRNGDRFTLKSVINVEEKKDHKKGVRYLLELELLDNDKGRSVRLSEYIYKPIHNSTTDICYPEGFQWKRNVSVSVVVTVKNYGPWIKFLIDQLAWFYKRGTDRNFFLVIVDFNSTDVDIFKMRERSEIKDRIIILKHFTEFHKTKALNDGVRFVKDPNSIIFTADLHIKFPANIFDEIRKHAIQGRSFYSPAVLKLKCGYSITHQQAFWEMRGYGLFGGYKSDWDRFEGMDEAKFTTRWGGEDWDLMDRAIGANLEIERLRLPKFYHYFHERNSDWYENARI</sequence>
<feature type="region of interest" description="Disordered" evidence="2">
    <location>
        <begin position="595"/>
        <end position="659"/>
    </location>
</feature>
<organism evidence="4 5">
    <name type="scientific">Porites evermanni</name>
    <dbReference type="NCBI Taxonomy" id="104178"/>
    <lineage>
        <taxon>Eukaryota</taxon>
        <taxon>Metazoa</taxon>
        <taxon>Cnidaria</taxon>
        <taxon>Anthozoa</taxon>
        <taxon>Hexacorallia</taxon>
        <taxon>Scleractinia</taxon>
        <taxon>Fungiina</taxon>
        <taxon>Poritidae</taxon>
        <taxon>Porites</taxon>
    </lineage>
</organism>
<dbReference type="PANTHER" id="PTHR14633">
    <property type="entry name" value="LITTLE ELONGATION COMPLEX SUBUNIT 2"/>
    <property type="match status" value="1"/>
</dbReference>
<proteinExistence type="inferred from homology"/>
<dbReference type="SUPFAM" id="SSF53448">
    <property type="entry name" value="Nucleotide-diphospho-sugar transferases"/>
    <property type="match status" value="1"/>
</dbReference>
<name>A0ABN8MFP3_9CNID</name>
<dbReference type="PROSITE" id="PS51820">
    <property type="entry name" value="PA14"/>
    <property type="match status" value="1"/>
</dbReference>
<dbReference type="EC" id="2.4.1.244" evidence="1"/>
<evidence type="ECO:0000256" key="1">
    <source>
        <dbReference type="RuleBase" id="RU364016"/>
    </source>
</evidence>
<evidence type="ECO:0000313" key="4">
    <source>
        <dbReference type="EMBL" id="CAH3025976.1"/>
    </source>
</evidence>
<dbReference type="EMBL" id="CALNXI010000382">
    <property type="protein sequence ID" value="CAH3025976.1"/>
    <property type="molecule type" value="Genomic_DNA"/>
</dbReference>
<comment type="catalytic activity">
    <reaction evidence="1">
        <text>an N-acetyl-beta-D-glucosaminyl derivative + UDP-N-acetyl-alpha-D-galactosamine = an N-acetyl-beta-D-galactosaminyl-(1-&gt;4)-N-acetyl-beta-D-glucosaminyl derivative + UDP + H(+)</text>
        <dbReference type="Rhea" id="RHEA:20493"/>
        <dbReference type="ChEBI" id="CHEBI:15378"/>
        <dbReference type="ChEBI" id="CHEBI:58223"/>
        <dbReference type="ChEBI" id="CHEBI:61631"/>
        <dbReference type="ChEBI" id="CHEBI:67138"/>
        <dbReference type="ChEBI" id="CHEBI:138027"/>
        <dbReference type="EC" id="2.4.1.244"/>
    </reaction>
</comment>
<keyword evidence="1" id="KW-0808">Transferase</keyword>
<keyword evidence="1" id="KW-0735">Signal-anchor</keyword>